<organism evidence="4 5">
    <name type="scientific">Aliiroseovarius crassostreae</name>
    <dbReference type="NCBI Taxonomy" id="154981"/>
    <lineage>
        <taxon>Bacteria</taxon>
        <taxon>Pseudomonadati</taxon>
        <taxon>Pseudomonadota</taxon>
        <taxon>Alphaproteobacteria</taxon>
        <taxon>Rhodobacterales</taxon>
        <taxon>Paracoccaceae</taxon>
        <taxon>Aliiroseovarius</taxon>
    </lineage>
</organism>
<protein>
    <recommendedName>
        <fullName evidence="3">EamA domain-containing protein</fullName>
    </recommendedName>
</protein>
<reference evidence="4 5" key="1">
    <citation type="submission" date="2015-09" db="EMBL/GenBank/DDBJ databases">
        <title>Draft genome sequence of Aliiroseovarius crassostreae CV919-312TSm, the causative agent of Roseovarius Oyster Disease (formerly Juvenile Oyster Disease).</title>
        <authorList>
            <person name="Kessner L."/>
            <person name="Spinard E."/>
            <person name="Nelson D."/>
        </authorList>
    </citation>
    <scope>NUCLEOTIDE SEQUENCE [LARGE SCALE GENOMIC DNA]</scope>
    <source>
        <strain evidence="4 5">CV919-312</strain>
    </source>
</reference>
<dbReference type="Pfam" id="PF00892">
    <property type="entry name" value="EamA"/>
    <property type="match status" value="1"/>
</dbReference>
<sequence length="321" mass="34454">MPATQRSPLGGLGYAFAGFAVFATHDAVIKALGMSYSVFQIIFFAMLFAFVPMAMVMLADRQVDNFRPNHPWLILLRALSSVIAMASAFYAFTVLPLAEVYALLFATPLLITALSALLLGEPVRLQRWAAVLVGLVGVIVVLRPGVTEISTGHIAALTAACMSALGSIIMRRIGGQERTAVMILYPMLSSILFMGAALPFVYVPMGLSDLGLSASVGLMSVVAQFCLIAAYRAAPAAVVAPTQYSQILWATVFGAVFFAEFPDIWVGVGASIVIGSGVFIVWRESRPKVSARNPILRNPNMRYDAGVSPKPKHRRPEAEGE</sequence>
<dbReference type="PANTHER" id="PTHR22911:SF135">
    <property type="entry name" value="BLR4310 PROTEIN"/>
    <property type="match status" value="1"/>
</dbReference>
<dbReference type="PANTHER" id="PTHR22911">
    <property type="entry name" value="ACYL-MALONYL CONDENSING ENZYME-RELATED"/>
    <property type="match status" value="1"/>
</dbReference>
<feature type="transmembrane region" description="Helical" evidence="2">
    <location>
        <begin position="128"/>
        <end position="146"/>
    </location>
</feature>
<evidence type="ECO:0000313" key="5">
    <source>
        <dbReference type="Proteomes" id="UP000050471"/>
    </source>
</evidence>
<dbReference type="InterPro" id="IPR000620">
    <property type="entry name" value="EamA_dom"/>
</dbReference>
<gene>
    <name evidence="4" type="ORF">AKJ29_06015</name>
</gene>
<feature type="region of interest" description="Disordered" evidence="1">
    <location>
        <begin position="300"/>
        <end position="321"/>
    </location>
</feature>
<dbReference type="Gene3D" id="1.10.3730.20">
    <property type="match status" value="1"/>
</dbReference>
<feature type="transmembrane region" description="Helical" evidence="2">
    <location>
        <begin position="152"/>
        <end position="170"/>
    </location>
</feature>
<feature type="transmembrane region" description="Helical" evidence="2">
    <location>
        <begin position="38"/>
        <end position="59"/>
    </location>
</feature>
<keyword evidence="2" id="KW-0812">Transmembrane</keyword>
<keyword evidence="5" id="KW-1185">Reference proteome</keyword>
<feature type="transmembrane region" description="Helical" evidence="2">
    <location>
        <begin position="238"/>
        <end position="258"/>
    </location>
</feature>
<evidence type="ECO:0000256" key="2">
    <source>
        <dbReference type="SAM" id="Phobius"/>
    </source>
</evidence>
<evidence type="ECO:0000313" key="4">
    <source>
        <dbReference type="EMBL" id="KPN64790.1"/>
    </source>
</evidence>
<dbReference type="InterPro" id="IPR037185">
    <property type="entry name" value="EmrE-like"/>
</dbReference>
<dbReference type="Proteomes" id="UP000050471">
    <property type="component" value="Unassembled WGS sequence"/>
</dbReference>
<proteinExistence type="predicted"/>
<feature type="transmembrane region" description="Helical" evidence="2">
    <location>
        <begin position="71"/>
        <end position="94"/>
    </location>
</feature>
<dbReference type="EMBL" id="LKBA01000001">
    <property type="protein sequence ID" value="KPN64790.1"/>
    <property type="molecule type" value="Genomic_DNA"/>
</dbReference>
<dbReference type="STRING" id="154981.AKJ29_06015"/>
<feature type="transmembrane region" description="Helical" evidence="2">
    <location>
        <begin position="182"/>
        <end position="204"/>
    </location>
</feature>
<feature type="domain" description="EamA" evidence="3">
    <location>
        <begin position="11"/>
        <end position="142"/>
    </location>
</feature>
<accession>A0A0P7KLA3</accession>
<comment type="caution">
    <text evidence="4">The sequence shown here is derived from an EMBL/GenBank/DDBJ whole genome shotgun (WGS) entry which is preliminary data.</text>
</comment>
<feature type="transmembrane region" description="Helical" evidence="2">
    <location>
        <begin position="100"/>
        <end position="119"/>
    </location>
</feature>
<evidence type="ECO:0000256" key="1">
    <source>
        <dbReference type="SAM" id="MobiDB-lite"/>
    </source>
</evidence>
<keyword evidence="2" id="KW-0472">Membrane</keyword>
<dbReference type="GO" id="GO:0016020">
    <property type="term" value="C:membrane"/>
    <property type="evidence" value="ECO:0007669"/>
    <property type="project" value="InterPro"/>
</dbReference>
<dbReference type="AlphaFoldDB" id="A0A0P7KLA3"/>
<dbReference type="SUPFAM" id="SSF103481">
    <property type="entry name" value="Multidrug resistance efflux transporter EmrE"/>
    <property type="match status" value="2"/>
</dbReference>
<feature type="transmembrane region" description="Helical" evidence="2">
    <location>
        <begin position="210"/>
        <end position="231"/>
    </location>
</feature>
<evidence type="ECO:0000259" key="3">
    <source>
        <dbReference type="Pfam" id="PF00892"/>
    </source>
</evidence>
<feature type="transmembrane region" description="Helical" evidence="2">
    <location>
        <begin position="264"/>
        <end position="282"/>
    </location>
</feature>
<dbReference type="OrthoDB" id="7818056at2"/>
<keyword evidence="2" id="KW-1133">Transmembrane helix</keyword>
<name>A0A0P7KLA3_9RHOB</name>
<dbReference type="RefSeq" id="WP_055187269.1">
    <property type="nucleotide sequence ID" value="NZ_FPBS01000016.1"/>
</dbReference>
<feature type="transmembrane region" description="Helical" evidence="2">
    <location>
        <begin position="12"/>
        <end position="32"/>
    </location>
</feature>